<comment type="caution">
    <text evidence="2">The sequence shown here is derived from an EMBL/GenBank/DDBJ whole genome shotgun (WGS) entry which is preliminary data.</text>
</comment>
<dbReference type="Proteomes" id="UP000789405">
    <property type="component" value="Unassembled WGS sequence"/>
</dbReference>
<gene>
    <name evidence="2" type="ORF">DERYTH_LOCUS18330</name>
</gene>
<keyword evidence="3" id="KW-1185">Reference proteome</keyword>
<dbReference type="SUPFAM" id="SSF57756">
    <property type="entry name" value="Retrovirus zinc finger-like domains"/>
    <property type="match status" value="1"/>
</dbReference>
<dbReference type="GO" id="GO:0008270">
    <property type="term" value="F:zinc ion binding"/>
    <property type="evidence" value="ECO:0007669"/>
    <property type="project" value="InterPro"/>
</dbReference>
<evidence type="ECO:0000313" key="2">
    <source>
        <dbReference type="EMBL" id="CAG8767058.1"/>
    </source>
</evidence>
<evidence type="ECO:0000259" key="1">
    <source>
        <dbReference type="Pfam" id="PF03732"/>
    </source>
</evidence>
<evidence type="ECO:0000313" key="3">
    <source>
        <dbReference type="Proteomes" id="UP000789405"/>
    </source>
</evidence>
<dbReference type="InterPro" id="IPR005162">
    <property type="entry name" value="Retrotrans_gag_dom"/>
</dbReference>
<protein>
    <submittedName>
        <fullName evidence="2">24105_t:CDS:1</fullName>
    </submittedName>
</protein>
<sequence>MGSFDTTIPVYKDAEVDDIENFLFNYEGYAKAKKYDEETTCFRVYMHMPESMRMWVRKLVQTEKTWASLKSKISEKIKAENKPEIMILRLKRLKQEEKKSVREYTNRYEAQSESVESHCPKNYEKAKKKALGMDEYKREKNQILGGDKSEEPVTSSKTDADINSLVNELEALKINRVERTGPSHNSKPRTCYLYNKEGHMMRDCPDRNKSNDQSGKSMKFNNADVRMVEFTEINPESANEYLKVELLNDNEQYDIRP</sequence>
<proteinExistence type="predicted"/>
<dbReference type="InterPro" id="IPR036875">
    <property type="entry name" value="Znf_CCHC_sf"/>
</dbReference>
<dbReference type="GO" id="GO:0003676">
    <property type="term" value="F:nucleic acid binding"/>
    <property type="evidence" value="ECO:0007669"/>
    <property type="project" value="InterPro"/>
</dbReference>
<dbReference type="Pfam" id="PF03732">
    <property type="entry name" value="Retrotrans_gag"/>
    <property type="match status" value="1"/>
</dbReference>
<reference evidence="2" key="1">
    <citation type="submission" date="2021-06" db="EMBL/GenBank/DDBJ databases">
        <authorList>
            <person name="Kallberg Y."/>
            <person name="Tangrot J."/>
            <person name="Rosling A."/>
        </authorList>
    </citation>
    <scope>NUCLEOTIDE SEQUENCE</scope>
    <source>
        <strain evidence="2">MA453B</strain>
    </source>
</reference>
<dbReference type="Gene3D" id="4.10.60.10">
    <property type="entry name" value="Zinc finger, CCHC-type"/>
    <property type="match status" value="1"/>
</dbReference>
<accession>A0A9N9NWI1</accession>
<name>A0A9N9NWI1_9GLOM</name>
<dbReference type="AlphaFoldDB" id="A0A9N9NWI1"/>
<organism evidence="2 3">
    <name type="scientific">Dentiscutata erythropus</name>
    <dbReference type="NCBI Taxonomy" id="1348616"/>
    <lineage>
        <taxon>Eukaryota</taxon>
        <taxon>Fungi</taxon>
        <taxon>Fungi incertae sedis</taxon>
        <taxon>Mucoromycota</taxon>
        <taxon>Glomeromycotina</taxon>
        <taxon>Glomeromycetes</taxon>
        <taxon>Diversisporales</taxon>
        <taxon>Gigasporaceae</taxon>
        <taxon>Dentiscutata</taxon>
    </lineage>
</organism>
<feature type="domain" description="Retrotransposon gag" evidence="1">
    <location>
        <begin position="48"/>
        <end position="116"/>
    </location>
</feature>
<dbReference type="EMBL" id="CAJVPY010018434">
    <property type="protein sequence ID" value="CAG8767058.1"/>
    <property type="molecule type" value="Genomic_DNA"/>
</dbReference>
<feature type="non-terminal residue" evidence="2">
    <location>
        <position position="1"/>
    </location>
</feature>